<evidence type="ECO:0000256" key="9">
    <source>
        <dbReference type="ARBA" id="ARBA00023157"/>
    </source>
</evidence>
<feature type="domain" description="Ig-like" evidence="14">
    <location>
        <begin position="19"/>
        <end position="131"/>
    </location>
</feature>
<comment type="similarity">
    <text evidence="2">Belongs to the nectin family.</text>
</comment>
<feature type="region of interest" description="Disordered" evidence="11">
    <location>
        <begin position="348"/>
        <end position="377"/>
    </location>
</feature>
<evidence type="ECO:0000256" key="1">
    <source>
        <dbReference type="ARBA" id="ARBA00004167"/>
    </source>
</evidence>
<organism evidence="15 16">
    <name type="scientific">Channa argus</name>
    <name type="common">Northern snakehead</name>
    <name type="synonym">Ophicephalus argus</name>
    <dbReference type="NCBI Taxonomy" id="215402"/>
    <lineage>
        <taxon>Eukaryota</taxon>
        <taxon>Metazoa</taxon>
        <taxon>Chordata</taxon>
        <taxon>Craniata</taxon>
        <taxon>Vertebrata</taxon>
        <taxon>Euteleostomi</taxon>
        <taxon>Actinopterygii</taxon>
        <taxon>Neopterygii</taxon>
        <taxon>Teleostei</taxon>
        <taxon>Neoteleostei</taxon>
        <taxon>Acanthomorphata</taxon>
        <taxon>Anabantaria</taxon>
        <taxon>Anabantiformes</taxon>
        <taxon>Channoidei</taxon>
        <taxon>Channidae</taxon>
        <taxon>Channa</taxon>
    </lineage>
</organism>
<evidence type="ECO:0000256" key="12">
    <source>
        <dbReference type="SAM" id="Phobius"/>
    </source>
</evidence>
<dbReference type="PANTHER" id="PTHR23277:SF106">
    <property type="entry name" value="NECTIN-1 ISOFORM X1-RELATED"/>
    <property type="match status" value="1"/>
</dbReference>
<evidence type="ECO:0000256" key="3">
    <source>
        <dbReference type="ARBA" id="ARBA00022692"/>
    </source>
</evidence>
<protein>
    <submittedName>
        <fullName evidence="15">Nectin-4 Ig superfamily receptor LNIR Nectin cell adhesion molecule 4</fullName>
    </submittedName>
</protein>
<evidence type="ECO:0000256" key="5">
    <source>
        <dbReference type="ARBA" id="ARBA00022737"/>
    </source>
</evidence>
<dbReference type="Pfam" id="PF08205">
    <property type="entry name" value="C2-set_2"/>
    <property type="match status" value="1"/>
</dbReference>
<dbReference type="GO" id="GO:0007157">
    <property type="term" value="P:heterophilic cell-cell adhesion via plasma membrane cell adhesion molecules"/>
    <property type="evidence" value="ECO:0007669"/>
    <property type="project" value="TreeGrafter"/>
</dbReference>
<dbReference type="InterPro" id="IPR036179">
    <property type="entry name" value="Ig-like_dom_sf"/>
</dbReference>
<feature type="compositionally biased region" description="Polar residues" evidence="11">
    <location>
        <begin position="350"/>
        <end position="361"/>
    </location>
</feature>
<dbReference type="GO" id="GO:0005912">
    <property type="term" value="C:adherens junction"/>
    <property type="evidence" value="ECO:0007669"/>
    <property type="project" value="TreeGrafter"/>
</dbReference>
<gene>
    <name evidence="15" type="ORF">EXN66_Car010441</name>
</gene>
<name>A0A6G1PWW1_CHAAH</name>
<dbReference type="InterPro" id="IPR003599">
    <property type="entry name" value="Ig_sub"/>
</dbReference>
<dbReference type="PANTHER" id="PTHR23277">
    <property type="entry name" value="NECTIN-RELATED"/>
    <property type="match status" value="1"/>
</dbReference>
<evidence type="ECO:0000256" key="10">
    <source>
        <dbReference type="ARBA" id="ARBA00023180"/>
    </source>
</evidence>
<dbReference type="SMART" id="SM00408">
    <property type="entry name" value="IGc2"/>
    <property type="match status" value="2"/>
</dbReference>
<dbReference type="GO" id="GO:0007156">
    <property type="term" value="P:homophilic cell adhesion via plasma membrane adhesion molecules"/>
    <property type="evidence" value="ECO:0007669"/>
    <property type="project" value="TreeGrafter"/>
</dbReference>
<evidence type="ECO:0000256" key="6">
    <source>
        <dbReference type="ARBA" id="ARBA00022889"/>
    </source>
</evidence>
<dbReference type="Gene3D" id="2.60.40.10">
    <property type="entry name" value="Immunoglobulins"/>
    <property type="match status" value="3"/>
</dbReference>
<feature type="transmembrane region" description="Helical" evidence="12">
    <location>
        <begin position="323"/>
        <end position="343"/>
    </location>
</feature>
<keyword evidence="16" id="KW-1185">Reference proteome</keyword>
<dbReference type="Proteomes" id="UP000503349">
    <property type="component" value="Chromosome 10"/>
</dbReference>
<evidence type="ECO:0000256" key="8">
    <source>
        <dbReference type="ARBA" id="ARBA00023136"/>
    </source>
</evidence>
<proteinExistence type="inferred from homology"/>
<evidence type="ECO:0000256" key="2">
    <source>
        <dbReference type="ARBA" id="ARBA00007810"/>
    </source>
</evidence>
<keyword evidence="6" id="KW-0130">Cell adhesion</keyword>
<reference evidence="15 16" key="1">
    <citation type="submission" date="2019-02" db="EMBL/GenBank/DDBJ databases">
        <title>Opniocepnalus argus genome.</title>
        <authorList>
            <person name="Zhou C."/>
            <person name="Xiao S."/>
        </authorList>
    </citation>
    <scope>NUCLEOTIDE SEQUENCE [LARGE SCALE GENOMIC DNA]</scope>
    <source>
        <strain evidence="15">OARG1902GOOAL</strain>
        <tissue evidence="15">Muscle</tissue>
    </source>
</reference>
<evidence type="ECO:0000256" key="11">
    <source>
        <dbReference type="SAM" id="MobiDB-lite"/>
    </source>
</evidence>
<keyword evidence="5" id="KW-0677">Repeat</keyword>
<comment type="subcellular location">
    <subcellularLocation>
        <location evidence="1">Membrane</location>
        <topology evidence="1">Single-pass membrane protein</topology>
    </subcellularLocation>
</comment>
<keyword evidence="3 12" id="KW-0812">Transmembrane</keyword>
<evidence type="ECO:0000313" key="16">
    <source>
        <dbReference type="Proteomes" id="UP000503349"/>
    </source>
</evidence>
<dbReference type="InterPro" id="IPR013783">
    <property type="entry name" value="Ig-like_fold"/>
</dbReference>
<reference evidence="16" key="2">
    <citation type="submission" date="2019-02" db="EMBL/GenBank/DDBJ databases">
        <title>Opniocepnalus argus Var Kimnra genome.</title>
        <authorList>
            <person name="Zhou C."/>
            <person name="Xiao S."/>
        </authorList>
    </citation>
    <scope>NUCLEOTIDE SEQUENCE [LARGE SCALE GENOMIC DNA]</scope>
</reference>
<evidence type="ECO:0000313" key="15">
    <source>
        <dbReference type="EMBL" id="KAF3694765.1"/>
    </source>
</evidence>
<evidence type="ECO:0000256" key="13">
    <source>
        <dbReference type="SAM" id="SignalP"/>
    </source>
</evidence>
<dbReference type="Pfam" id="PF07686">
    <property type="entry name" value="V-set"/>
    <property type="match status" value="1"/>
</dbReference>
<keyword evidence="8 12" id="KW-0472">Membrane</keyword>
<evidence type="ECO:0000259" key="14">
    <source>
        <dbReference type="PROSITE" id="PS50835"/>
    </source>
</evidence>
<sequence>MNAGFLVLTVLLRLSIDVKALQVIGGNVTVVQGRTAVLPCKLTPTEELISQISWQRKTRGKPNKDNFFTILPKSGPLYINGYDGRFKFIGSVDDRNGSLQLDNVRLLDEGVYSCIFTLFPSGNYKTEIPLNILVPPVTSVKYYTPFLGIEEVSLAICTAAGSKPPADVKWLTGNLTQNLKTTTNSTEHTDGTVTTVSTLFGIPNKEINHHPVTCVVTSPALSEADVLPLTLQVHFSPNEVKINERPKHSFECLTEANPTANITWSRSGHWPLSGVKSVGPILTLLTISSDLNGLYYCEAANIYGRKYGQLYVHVTSGACTACWVLFGLLLVFIACGLAAFFYIKKHRRSTSNPPEDQSSATPLRAKRKEEEEEEEGI</sequence>
<evidence type="ECO:0000256" key="4">
    <source>
        <dbReference type="ARBA" id="ARBA00022729"/>
    </source>
</evidence>
<dbReference type="GO" id="GO:0016020">
    <property type="term" value="C:membrane"/>
    <property type="evidence" value="ECO:0007669"/>
    <property type="project" value="UniProtKB-SubCell"/>
</dbReference>
<dbReference type="InterPro" id="IPR013106">
    <property type="entry name" value="Ig_V-set"/>
</dbReference>
<keyword evidence="4 13" id="KW-0732">Signal</keyword>
<accession>A0A6G1PWW1</accession>
<dbReference type="InterPro" id="IPR051427">
    <property type="entry name" value="Nectin/Nectin-like"/>
</dbReference>
<dbReference type="SUPFAM" id="SSF48726">
    <property type="entry name" value="Immunoglobulin"/>
    <property type="match status" value="3"/>
</dbReference>
<feature type="signal peptide" evidence="13">
    <location>
        <begin position="1"/>
        <end position="20"/>
    </location>
</feature>
<feature type="domain" description="Ig-like" evidence="14">
    <location>
        <begin position="135"/>
        <end position="227"/>
    </location>
</feature>
<keyword evidence="10" id="KW-0325">Glycoprotein</keyword>
<evidence type="ECO:0000256" key="7">
    <source>
        <dbReference type="ARBA" id="ARBA00022989"/>
    </source>
</evidence>
<keyword evidence="15" id="KW-0675">Receptor</keyword>
<feature type="domain" description="Ig-like" evidence="14">
    <location>
        <begin position="228"/>
        <end position="315"/>
    </location>
</feature>
<dbReference type="Pfam" id="PF13927">
    <property type="entry name" value="Ig_3"/>
    <property type="match status" value="1"/>
</dbReference>
<dbReference type="InterPro" id="IPR007110">
    <property type="entry name" value="Ig-like_dom"/>
</dbReference>
<feature type="chain" id="PRO_5026163042" evidence="13">
    <location>
        <begin position="21"/>
        <end position="377"/>
    </location>
</feature>
<keyword evidence="7 12" id="KW-1133">Transmembrane helix</keyword>
<dbReference type="InterPro" id="IPR013162">
    <property type="entry name" value="CD80_C2-set"/>
</dbReference>
<dbReference type="PROSITE" id="PS50835">
    <property type="entry name" value="IG_LIKE"/>
    <property type="match status" value="3"/>
</dbReference>
<dbReference type="EMBL" id="CM015721">
    <property type="protein sequence ID" value="KAF3694765.1"/>
    <property type="molecule type" value="Genomic_DNA"/>
</dbReference>
<keyword evidence="9" id="KW-1015">Disulfide bond</keyword>
<dbReference type="AlphaFoldDB" id="A0A6G1PWW1"/>
<dbReference type="InterPro" id="IPR003598">
    <property type="entry name" value="Ig_sub2"/>
</dbReference>
<dbReference type="SMART" id="SM00406">
    <property type="entry name" value="IGv"/>
    <property type="match status" value="1"/>
</dbReference>
<dbReference type="SMART" id="SM00409">
    <property type="entry name" value="IG"/>
    <property type="match status" value="2"/>
</dbReference>